<sequence>MRPSNKFSKTIAATAGLATTAGLAVAAVCATPASAGTQVTPAGDSVTGTLVGNLVVNVGSFQGTCTISSVSGKIPASPSNVSDGAITVPLGTPTVSNCSINAPLENLTVQVSGNWAITGQYGSPINGYLTIPQNGVYASISGLVSCTGNAAPAGAVTLPGIWTNGTDSVNNPSKVSVVNGTVPVAVSGGGLCPGNTGFASVSATYAVKDTTNPSAPVVIGPYDSTPTTTTTPPSCTTTTTAPPTTTTVPPTTTTAPTTTVVPPTTTTSSGGGTGSAGSLPFLGPLFGSLSGGSAPAAAGPMLTGSCTTSTTTVPTTTVPPTTTTIPTTIQTYPTMTRGSLS</sequence>
<dbReference type="AlphaFoldDB" id="A0A3M2L335"/>
<keyword evidence="2" id="KW-0732">Signal</keyword>
<dbReference type="Proteomes" id="UP000279275">
    <property type="component" value="Unassembled WGS sequence"/>
</dbReference>
<evidence type="ECO:0000256" key="2">
    <source>
        <dbReference type="SAM" id="SignalP"/>
    </source>
</evidence>
<evidence type="ECO:0000256" key="1">
    <source>
        <dbReference type="SAM" id="MobiDB-lite"/>
    </source>
</evidence>
<gene>
    <name evidence="3" type="ORF">EBN03_14025</name>
</gene>
<comment type="caution">
    <text evidence="3">The sequence shown here is derived from an EMBL/GenBank/DDBJ whole genome shotgun (WGS) entry which is preliminary data.</text>
</comment>
<name>A0A3M2L335_9NOCA</name>
<feature type="signal peptide" evidence="2">
    <location>
        <begin position="1"/>
        <end position="26"/>
    </location>
</feature>
<accession>A0A3M2L335</accession>
<dbReference type="EMBL" id="RFFH01000005">
    <property type="protein sequence ID" value="RMI32129.1"/>
    <property type="molecule type" value="Genomic_DNA"/>
</dbReference>
<dbReference type="RefSeq" id="WP_122188470.1">
    <property type="nucleotide sequence ID" value="NZ_RFFH01000005.1"/>
</dbReference>
<evidence type="ECO:0000313" key="3">
    <source>
        <dbReference type="EMBL" id="RMI32129.1"/>
    </source>
</evidence>
<proteinExistence type="predicted"/>
<keyword evidence="4" id="KW-1185">Reference proteome</keyword>
<feature type="chain" id="PRO_5018323773" description="Ig-like domain repeat protein" evidence="2">
    <location>
        <begin position="27"/>
        <end position="341"/>
    </location>
</feature>
<evidence type="ECO:0000313" key="4">
    <source>
        <dbReference type="Proteomes" id="UP000279275"/>
    </source>
</evidence>
<feature type="compositionally biased region" description="Low complexity" evidence="1">
    <location>
        <begin position="224"/>
        <end position="268"/>
    </location>
</feature>
<evidence type="ECO:0008006" key="5">
    <source>
        <dbReference type="Google" id="ProtNLM"/>
    </source>
</evidence>
<protein>
    <recommendedName>
        <fullName evidence="5">Ig-like domain repeat protein</fullName>
    </recommendedName>
</protein>
<dbReference type="OrthoDB" id="3372193at2"/>
<feature type="region of interest" description="Disordered" evidence="1">
    <location>
        <begin position="217"/>
        <end position="276"/>
    </location>
</feature>
<organism evidence="3 4">
    <name type="scientific">Nocardia stercoris</name>
    <dbReference type="NCBI Taxonomy" id="2483361"/>
    <lineage>
        <taxon>Bacteria</taxon>
        <taxon>Bacillati</taxon>
        <taxon>Actinomycetota</taxon>
        <taxon>Actinomycetes</taxon>
        <taxon>Mycobacteriales</taxon>
        <taxon>Nocardiaceae</taxon>
        <taxon>Nocardia</taxon>
    </lineage>
</organism>
<reference evidence="3 4" key="1">
    <citation type="submission" date="2018-10" db="EMBL/GenBank/DDBJ databases">
        <title>Isolation from cow dung.</title>
        <authorList>
            <person name="Ling L."/>
        </authorList>
    </citation>
    <scope>NUCLEOTIDE SEQUENCE [LARGE SCALE GENOMIC DNA]</scope>
    <source>
        <strain evidence="3 4">NEAU-LL90</strain>
    </source>
</reference>